<protein>
    <submittedName>
        <fullName evidence="2">Gene transfer agent family protein</fullName>
    </submittedName>
</protein>
<dbReference type="OrthoDB" id="7206814at2"/>
<dbReference type="Pfam" id="PF11836">
    <property type="entry name" value="Phage_TAC_11"/>
    <property type="match status" value="1"/>
</dbReference>
<keyword evidence="3" id="KW-1185">Reference proteome</keyword>
<dbReference type="InterPro" id="IPR021791">
    <property type="entry name" value="Phage_TAC_11"/>
</dbReference>
<dbReference type="Proteomes" id="UP000292781">
    <property type="component" value="Unassembled WGS sequence"/>
</dbReference>
<evidence type="ECO:0000313" key="3">
    <source>
        <dbReference type="Proteomes" id="UP000292781"/>
    </source>
</evidence>
<comment type="caution">
    <text evidence="2">The sequence shown here is derived from an EMBL/GenBank/DDBJ whole genome shotgun (WGS) entry which is preliminary data.</text>
</comment>
<organism evidence="2 3">
    <name type="scientific">Siculibacillus lacustris</name>
    <dbReference type="NCBI Taxonomy" id="1549641"/>
    <lineage>
        <taxon>Bacteria</taxon>
        <taxon>Pseudomonadati</taxon>
        <taxon>Pseudomonadota</taxon>
        <taxon>Alphaproteobacteria</taxon>
        <taxon>Hyphomicrobiales</taxon>
        <taxon>Ancalomicrobiaceae</taxon>
        <taxon>Siculibacillus</taxon>
    </lineage>
</organism>
<proteinExistence type="predicted"/>
<dbReference type="RefSeq" id="WP_131305505.1">
    <property type="nucleotide sequence ID" value="NZ_SJFN01000002.1"/>
</dbReference>
<feature type="compositionally biased region" description="Low complexity" evidence="1">
    <location>
        <begin position="118"/>
        <end position="134"/>
    </location>
</feature>
<evidence type="ECO:0000256" key="1">
    <source>
        <dbReference type="SAM" id="MobiDB-lite"/>
    </source>
</evidence>
<sequence>MANRRRGEVEALVDGRPVVLCLTLGALCELETAFGVDDLAALAARFASGRLSARDILRVLACGLRGGGTAISDAEVAALPIDGGLLGAAAVVGELLAATFGRDPQPADPPIDRGEGGAVPPAVSGGPAPSPGTI</sequence>
<name>A0A4Q9VX72_9HYPH</name>
<dbReference type="EMBL" id="SJFN01000002">
    <property type="protein sequence ID" value="TBW40987.1"/>
    <property type="molecule type" value="Genomic_DNA"/>
</dbReference>
<gene>
    <name evidence="2" type="ORF">EYW49_02185</name>
</gene>
<dbReference type="AlphaFoldDB" id="A0A4Q9VX72"/>
<accession>A0A4Q9VX72</accession>
<feature type="region of interest" description="Disordered" evidence="1">
    <location>
        <begin position="102"/>
        <end position="134"/>
    </location>
</feature>
<evidence type="ECO:0000313" key="2">
    <source>
        <dbReference type="EMBL" id="TBW40987.1"/>
    </source>
</evidence>
<reference evidence="2 3" key="1">
    <citation type="submission" date="2019-02" db="EMBL/GenBank/DDBJ databases">
        <title>Siculibacillus lacustris gen. nov., sp. nov., a new rosette-forming bacterium isolated from a freshwater crater lake (Lake St. Ana, Romania).</title>
        <authorList>
            <person name="Felfoldi T."/>
            <person name="Marton Z."/>
            <person name="Szabo A."/>
            <person name="Mentes A."/>
            <person name="Boka K."/>
            <person name="Marialigeti K."/>
            <person name="Mathe I."/>
            <person name="Koncz M."/>
            <person name="Schumann P."/>
            <person name="Toth E."/>
        </authorList>
    </citation>
    <scope>NUCLEOTIDE SEQUENCE [LARGE SCALE GENOMIC DNA]</scope>
    <source>
        <strain evidence="2 3">SA-279</strain>
    </source>
</reference>